<keyword evidence="11" id="KW-1185">Reference proteome</keyword>
<feature type="transmembrane region" description="Helical" evidence="7">
    <location>
        <begin position="429"/>
        <end position="449"/>
    </location>
</feature>
<dbReference type="EMBL" id="WMBE01000002">
    <property type="protein sequence ID" value="MDG0866788.1"/>
    <property type="molecule type" value="Genomic_DNA"/>
</dbReference>
<sequence>MISNSFSLIVKRTLAHWRLLSAVVVGVVLASTIMASSVIFFDALRDVALQRALATHEPADIDVLVEAGQVPTSPETHATIVDAMDGSIVRRFSPFLNDSEFALKTWTFFVDLPPAMVAPSECPCRSNVGLANGGDDQLIECDCRRVALMTLPEVDERANIVEGRMPQPSTTVDADDSLQVEGILDVASAKQMDISVGDIYPARPHWEDSHDRVNILVTGLYERNNPDAAHWRIQNEAFGSRTDTLQFARFVVPEKTILEGLGPYFPNMGTDYAWWLDVAPTRIAASETESIRNTIDATERELKSIVDGFLLRSDLPQVLSAFETDLFFNRLPMFIVLILIVLVVLYYVVTLASLLVDAQRSEVGLLRTRGATSRQILAVFIIEAGLLAAIAAISGPFLAVFGVGFIGVLPIYSELNSGDPLPVRLTFGAFRMAFFGGLLGLLALFIPALRATRLGLLASRVTRARPARLAVVQRYYLDLGFLGLVMFLFWQLTKQGSFVAVSIFGETTVNQLILGVPAIFLVAAGLVLLRIFPVGMDLTGRLLSRRPMSSITPPALILGIWQMARNPAHHSRLSLLLILTAALGVFAASFGATLEQSAIDQAYYKTGADVKLTGVNIREGGISFSVTDELSMLEDVEAASQVYRETANITAGVNVDSFQFVGIDLDSMEEVGWIRDDFGLDPFESKVSVLDVGGAAGIELPPEGRWLTANVLPLVRQPSTFIVARLSDANGQFFSVPLGSMVPLSSDQLRFNCPIPVDGEPPEWCRIGSSIQAAPFRGVPGLLPKNPIRLHSIGVIDYENGLGPAALDIDDIAILNKTGTELIIIETFDSVNNWRTMVPTREALGDNLGKATNPDASPLDGIARLRWTFSGPREYRGLAHGSQLEVVPVIASISFIEEYGGENGEILEISLDGTPVKISVRDVIEYFPTLALDQEPFLIADFEAIHERLNITRTIGNIQPTEFWVSTVQGSELLLAEEGILESVVGGDSAVPEITKRLSNLRIRPGSNTIDRTEELAAVAFDPLVSAGWRALLGIAFFTVLVVSAVGFLVHAKVSFDGRRAELALLRTIGLSMKQLLFLVVMEQVLVIGVAVTLGIFMGAQMGTTIMPYLASSGENAVVVPPMAVQIDWLGFGITFGLLGLVFLVVIGLILLSVYRMSIHHIMRMGES</sequence>
<feature type="transmembrane region" description="Helical" evidence="7">
    <location>
        <begin position="475"/>
        <end position="492"/>
    </location>
</feature>
<dbReference type="EMBL" id="CP046147">
    <property type="protein sequence ID" value="WFG38212.1"/>
    <property type="molecule type" value="Genomic_DNA"/>
</dbReference>
<dbReference type="PANTHER" id="PTHR30572">
    <property type="entry name" value="MEMBRANE COMPONENT OF TRANSPORTER-RELATED"/>
    <property type="match status" value="1"/>
</dbReference>
<evidence type="ECO:0000256" key="4">
    <source>
        <dbReference type="ARBA" id="ARBA00022989"/>
    </source>
</evidence>
<organism evidence="10 11">
    <name type="scientific">Candidatus Lucifugimonas marina</name>
    <dbReference type="NCBI Taxonomy" id="3038979"/>
    <lineage>
        <taxon>Bacteria</taxon>
        <taxon>Bacillati</taxon>
        <taxon>Chloroflexota</taxon>
        <taxon>Dehalococcoidia</taxon>
        <taxon>SAR202 cluster</taxon>
        <taxon>Candidatus Lucifugimonadales</taxon>
        <taxon>Candidatus Lucifugimonadaceae</taxon>
        <taxon>Candidatus Lucifugimonas</taxon>
    </lineage>
</organism>
<feature type="transmembrane region" description="Helical" evidence="7">
    <location>
        <begin position="376"/>
        <end position="409"/>
    </location>
</feature>
<dbReference type="InterPro" id="IPR003838">
    <property type="entry name" value="ABC3_permease_C"/>
</dbReference>
<evidence type="ECO:0000256" key="2">
    <source>
        <dbReference type="ARBA" id="ARBA00022475"/>
    </source>
</evidence>
<evidence type="ECO:0000256" key="6">
    <source>
        <dbReference type="ARBA" id="ARBA00038076"/>
    </source>
</evidence>
<comment type="similarity">
    <text evidence="6">Belongs to the ABC-4 integral membrane protein family.</text>
</comment>
<dbReference type="InterPro" id="IPR050250">
    <property type="entry name" value="Macrolide_Exporter_MacB"/>
</dbReference>
<proteinExistence type="inferred from homology"/>
<evidence type="ECO:0000256" key="1">
    <source>
        <dbReference type="ARBA" id="ARBA00004651"/>
    </source>
</evidence>
<dbReference type="AlphaFoldDB" id="A0AAJ6CSE3"/>
<dbReference type="RefSeq" id="WP_342824512.1">
    <property type="nucleotide sequence ID" value="NZ_CP046146.1"/>
</dbReference>
<keyword evidence="3 7" id="KW-0812">Transmembrane</keyword>
<feature type="domain" description="ABC3 transporter permease C-terminal" evidence="8">
    <location>
        <begin position="1035"/>
        <end position="1158"/>
    </location>
</feature>
<keyword evidence="2" id="KW-1003">Cell membrane</keyword>
<evidence type="ECO:0000256" key="5">
    <source>
        <dbReference type="ARBA" id="ARBA00023136"/>
    </source>
</evidence>
<feature type="transmembrane region" description="Helical" evidence="7">
    <location>
        <begin position="573"/>
        <end position="594"/>
    </location>
</feature>
<accession>A0AAJ6CSE3</accession>
<name>A0AAJ6CSE3_9CHLR</name>
<evidence type="ECO:0000256" key="7">
    <source>
        <dbReference type="SAM" id="Phobius"/>
    </source>
</evidence>
<dbReference type="Proteomes" id="UP001321249">
    <property type="component" value="Unassembled WGS sequence"/>
</dbReference>
<dbReference type="GO" id="GO:0022857">
    <property type="term" value="F:transmembrane transporter activity"/>
    <property type="evidence" value="ECO:0007669"/>
    <property type="project" value="TreeGrafter"/>
</dbReference>
<feature type="domain" description="ABC3 transporter permease C-terminal" evidence="8">
    <location>
        <begin position="335"/>
        <end position="454"/>
    </location>
</feature>
<evidence type="ECO:0000313" key="12">
    <source>
        <dbReference type="Proteomes" id="UP001321249"/>
    </source>
</evidence>
<dbReference type="GO" id="GO:0005886">
    <property type="term" value="C:plasma membrane"/>
    <property type="evidence" value="ECO:0007669"/>
    <property type="project" value="UniProtKB-SubCell"/>
</dbReference>
<evidence type="ECO:0000313" key="11">
    <source>
        <dbReference type="Proteomes" id="UP001219901"/>
    </source>
</evidence>
<dbReference type="Proteomes" id="UP001219901">
    <property type="component" value="Chromosome"/>
</dbReference>
<dbReference type="PANTHER" id="PTHR30572:SF4">
    <property type="entry name" value="ABC TRANSPORTER PERMEASE YTRF"/>
    <property type="match status" value="1"/>
</dbReference>
<evidence type="ECO:0000313" key="10">
    <source>
        <dbReference type="EMBL" id="WFG38212.1"/>
    </source>
</evidence>
<gene>
    <name evidence="9" type="ORF">GKO46_06830</name>
    <name evidence="10" type="ORF">GKO48_00835</name>
</gene>
<feature type="transmembrane region" description="Helical" evidence="7">
    <location>
        <begin position="333"/>
        <end position="356"/>
    </location>
</feature>
<dbReference type="Pfam" id="PF02687">
    <property type="entry name" value="FtsX"/>
    <property type="match status" value="2"/>
</dbReference>
<reference evidence="11" key="3">
    <citation type="submission" date="2023-06" db="EMBL/GenBank/DDBJ databases">
        <title>Pangenomics reveal diversification of enzyme families and niche specialization in globally abundant SAR202 bacteria.</title>
        <authorList>
            <person name="Saw J.H.W."/>
        </authorList>
    </citation>
    <scope>NUCLEOTIDE SEQUENCE [LARGE SCALE GENOMIC DNA]</scope>
    <source>
        <strain evidence="11">JH1073</strain>
    </source>
</reference>
<reference evidence="11 12" key="1">
    <citation type="submission" date="2019-11" db="EMBL/GenBank/DDBJ databases">
        <authorList>
            <person name="Cho J.-C."/>
        </authorList>
    </citation>
    <scope>NUCLEOTIDE SEQUENCE [LARGE SCALE GENOMIC DNA]</scope>
    <source>
        <strain evidence="10 11">JH1073</strain>
        <strain evidence="9 12">JH702</strain>
    </source>
</reference>
<evidence type="ECO:0000256" key="3">
    <source>
        <dbReference type="ARBA" id="ARBA00022692"/>
    </source>
</evidence>
<feature type="transmembrane region" description="Helical" evidence="7">
    <location>
        <begin position="1129"/>
        <end position="1155"/>
    </location>
</feature>
<feature type="transmembrane region" description="Helical" evidence="7">
    <location>
        <begin position="512"/>
        <end position="532"/>
    </location>
</feature>
<evidence type="ECO:0000259" key="8">
    <source>
        <dbReference type="Pfam" id="PF02687"/>
    </source>
</evidence>
<comment type="subcellular location">
    <subcellularLocation>
        <location evidence="1">Cell membrane</location>
        <topology evidence="1">Multi-pass membrane protein</topology>
    </subcellularLocation>
</comment>
<feature type="transmembrane region" description="Helical" evidence="7">
    <location>
        <begin position="1029"/>
        <end position="1050"/>
    </location>
</feature>
<feature type="transmembrane region" description="Helical" evidence="7">
    <location>
        <begin position="1076"/>
        <end position="1100"/>
    </location>
</feature>
<keyword evidence="5 7" id="KW-0472">Membrane</keyword>
<evidence type="ECO:0000313" key="9">
    <source>
        <dbReference type="EMBL" id="MDG0866788.1"/>
    </source>
</evidence>
<protein>
    <submittedName>
        <fullName evidence="10">FtsX-like permease family protein</fullName>
    </submittedName>
</protein>
<reference evidence="10" key="2">
    <citation type="journal article" date="2023" name="Nat. Commun.">
        <title>Cultivation of marine bacteria of the SAR202 clade.</title>
        <authorList>
            <person name="Lim Y."/>
            <person name="Seo J.H."/>
            <person name="Giovannoni S.J."/>
            <person name="Kang I."/>
            <person name="Cho J.C."/>
        </authorList>
    </citation>
    <scope>NUCLEOTIDE SEQUENCE</scope>
    <source>
        <strain evidence="10">JH1073</strain>
    </source>
</reference>
<keyword evidence="4 7" id="KW-1133">Transmembrane helix</keyword>